<comment type="caution">
    <text evidence="1">The sequence shown here is derived from an EMBL/GenBank/DDBJ whole genome shotgun (WGS) entry which is preliminary data.</text>
</comment>
<sequence length="125" mass="14064">MLATSKAAEYVEYASQIARALGVADEAAVPIGTDNVANRQVTMRQGASSRSKHLLRRYYVLLQRVQAGEQVRVVHVKDDLNPADFLTKWVSAKKLRASVAYVSGQSARRRDFIRDEIMRRRTTDA</sequence>
<name>A0AB34K731_PRYPA</name>
<evidence type="ECO:0000313" key="2">
    <source>
        <dbReference type="Proteomes" id="UP001515480"/>
    </source>
</evidence>
<accession>A0AB34K731</accession>
<proteinExistence type="predicted"/>
<reference evidence="1 2" key="1">
    <citation type="journal article" date="2024" name="Science">
        <title>Giant polyketide synthase enzymes in the biosynthesis of giant marine polyether toxins.</title>
        <authorList>
            <person name="Fallon T.R."/>
            <person name="Shende V.V."/>
            <person name="Wierzbicki I.H."/>
            <person name="Pendleton A.L."/>
            <person name="Watervoot N.F."/>
            <person name="Auber R.P."/>
            <person name="Gonzalez D.J."/>
            <person name="Wisecaver J.H."/>
            <person name="Moore B.S."/>
        </authorList>
    </citation>
    <scope>NUCLEOTIDE SEQUENCE [LARGE SCALE GENOMIC DNA]</scope>
    <source>
        <strain evidence="1 2">12B1</strain>
    </source>
</reference>
<dbReference type="AlphaFoldDB" id="A0AB34K731"/>
<dbReference type="EMBL" id="JBGBPQ010000001">
    <property type="protein sequence ID" value="KAL1529669.1"/>
    <property type="molecule type" value="Genomic_DNA"/>
</dbReference>
<evidence type="ECO:0000313" key="1">
    <source>
        <dbReference type="EMBL" id="KAL1529669.1"/>
    </source>
</evidence>
<gene>
    <name evidence="1" type="ORF">AB1Y20_000610</name>
</gene>
<organism evidence="1 2">
    <name type="scientific">Prymnesium parvum</name>
    <name type="common">Toxic golden alga</name>
    <dbReference type="NCBI Taxonomy" id="97485"/>
    <lineage>
        <taxon>Eukaryota</taxon>
        <taxon>Haptista</taxon>
        <taxon>Haptophyta</taxon>
        <taxon>Prymnesiophyceae</taxon>
        <taxon>Prymnesiales</taxon>
        <taxon>Prymnesiaceae</taxon>
        <taxon>Prymnesium</taxon>
    </lineage>
</organism>
<protein>
    <submittedName>
        <fullName evidence="1">Uncharacterized protein</fullName>
    </submittedName>
</protein>
<keyword evidence="2" id="KW-1185">Reference proteome</keyword>
<dbReference type="Proteomes" id="UP001515480">
    <property type="component" value="Unassembled WGS sequence"/>
</dbReference>